<evidence type="ECO:0000313" key="1">
    <source>
        <dbReference type="EMBL" id="KFF03487.1"/>
    </source>
</evidence>
<comment type="caution">
    <text evidence="1">The sequence shown here is derived from an EMBL/GenBank/DDBJ whole genome shotgun (WGS) entry which is preliminary data.</text>
</comment>
<reference evidence="1 2" key="1">
    <citation type="submission" date="2014-07" db="EMBL/GenBank/DDBJ databases">
        <title>Genome of Flavobacterium reichenbachii LMG 25512.</title>
        <authorList>
            <person name="Stropko S.J."/>
            <person name="Pipes S.E."/>
            <person name="Newman J.D."/>
        </authorList>
    </citation>
    <scope>NUCLEOTIDE SEQUENCE [LARGE SCALE GENOMIC DNA]</scope>
    <source>
        <strain evidence="1 2">LMG 25512</strain>
    </source>
</reference>
<sequence length="232" mass="27117">MVLNITAIKMKITIAYLCVFLLLISCKGKITNIKITPTNNNKNYKCYILKYGENPRSSVSYECPWIKDPENTVFIYMPISFKLENNTGRNLRISKLWDNFSSDTYQPMNIRNKFYNEANAKIIVNSGNSEDIILFVHLPVHKNLLDKEYYERLFPTFQNHKQDSIVLNKINPELQKAIDLLLKKKSISAHLYEDNDFYGGALTMYCVNRQKSETFKMDSLSKLKTSFRYNCD</sequence>
<organism evidence="1 2">
    <name type="scientific">Flavobacterium reichenbachii</name>
    <dbReference type="NCBI Taxonomy" id="362418"/>
    <lineage>
        <taxon>Bacteria</taxon>
        <taxon>Pseudomonadati</taxon>
        <taxon>Bacteroidota</taxon>
        <taxon>Flavobacteriia</taxon>
        <taxon>Flavobacteriales</taxon>
        <taxon>Flavobacteriaceae</taxon>
        <taxon>Flavobacterium</taxon>
    </lineage>
</organism>
<evidence type="ECO:0000313" key="2">
    <source>
        <dbReference type="Proteomes" id="UP000028715"/>
    </source>
</evidence>
<gene>
    <name evidence="1" type="ORF">IW19_21645</name>
</gene>
<accession>A0A085ZGC3</accession>
<dbReference type="EMBL" id="JPRL01000002">
    <property type="protein sequence ID" value="KFF03487.1"/>
    <property type="molecule type" value="Genomic_DNA"/>
</dbReference>
<protein>
    <submittedName>
        <fullName evidence="1">Uncharacterized protein</fullName>
    </submittedName>
</protein>
<dbReference type="STRING" id="362418.IW19_21645"/>
<proteinExistence type="predicted"/>
<name>A0A085ZGC3_9FLAO</name>
<dbReference type="Proteomes" id="UP000028715">
    <property type="component" value="Unassembled WGS sequence"/>
</dbReference>
<keyword evidence="2" id="KW-1185">Reference proteome</keyword>
<dbReference type="AlphaFoldDB" id="A0A085ZGC3"/>